<sequence length="103" mass="11323">MADVTSTVHEVPPVHGSSHVYKDQIIIEIDFIIHFGEEGGCINATAEAKQLRQTLHAKLSNTATELDSLKLPPIPSQIVIPADSEDILKLQGLPRERFKGKEV</sequence>
<comment type="caution">
    <text evidence="1">The sequence shown here is derived from an EMBL/GenBank/DDBJ whole genome shotgun (WGS) entry which is preliminary data.</text>
</comment>
<evidence type="ECO:0000313" key="2">
    <source>
        <dbReference type="Proteomes" id="UP000006228"/>
    </source>
</evidence>
<name>E8M131_PHOS4</name>
<organism evidence="1 2">
    <name type="scientific">Vibrio sinaloensis DSM 21326</name>
    <dbReference type="NCBI Taxonomy" id="945550"/>
    <lineage>
        <taxon>Bacteria</taxon>
        <taxon>Pseudomonadati</taxon>
        <taxon>Pseudomonadota</taxon>
        <taxon>Gammaproteobacteria</taxon>
        <taxon>Vibrionales</taxon>
        <taxon>Vibrionaceae</taxon>
        <taxon>Vibrio</taxon>
        <taxon>Vibrio oreintalis group</taxon>
    </lineage>
</organism>
<dbReference type="Proteomes" id="UP000006228">
    <property type="component" value="Unassembled WGS sequence"/>
</dbReference>
<dbReference type="AlphaFoldDB" id="E8M131"/>
<proteinExistence type="predicted"/>
<accession>E8M131</accession>
<evidence type="ECO:0000313" key="1">
    <source>
        <dbReference type="EMBL" id="EGA72270.1"/>
    </source>
</evidence>
<gene>
    <name evidence="1" type="ORF">VISI1226_05733</name>
</gene>
<dbReference type="EMBL" id="AEVT01000003">
    <property type="protein sequence ID" value="EGA72270.1"/>
    <property type="molecule type" value="Genomic_DNA"/>
</dbReference>
<reference evidence="1 2" key="1">
    <citation type="journal article" date="2012" name="Int. J. Syst. Evol. Microbiol.">
        <title>Vibrio caribbeanicus sp. nov., isolated from the marine sponge Scleritoderma cyanea.</title>
        <authorList>
            <person name="Hoffmann M."/>
            <person name="Monday S.R."/>
            <person name="Allard M.W."/>
            <person name="Strain E.A."/>
            <person name="Whittaker P."/>
            <person name="Naum M."/>
            <person name="McCarthy P.J."/>
            <person name="Lopez J.V."/>
            <person name="Fischer M."/>
            <person name="Brown E.W."/>
        </authorList>
    </citation>
    <scope>NUCLEOTIDE SEQUENCE [LARGE SCALE GENOMIC DNA]</scope>
    <source>
        <strain evidence="2">DSMZ 21326</strain>
    </source>
</reference>
<protein>
    <submittedName>
        <fullName evidence="1">Uncharacterized protein</fullName>
    </submittedName>
</protein>